<keyword evidence="2" id="KW-1185">Reference proteome</keyword>
<proteinExistence type="predicted"/>
<dbReference type="GeneID" id="2979000"/>
<evidence type="ECO:0000313" key="1">
    <source>
        <dbReference type="EMBL" id="AAU11026.1"/>
    </source>
</evidence>
<accession>Q677T1</accession>
<evidence type="ECO:0000313" key="2">
    <source>
        <dbReference type="Proteomes" id="UP000106699"/>
    </source>
</evidence>
<dbReference type="RefSeq" id="YP_073687.1">
    <property type="nucleotide sequence ID" value="NC_005902.1"/>
</dbReference>
<dbReference type="Proteomes" id="UP000106699">
    <property type="component" value="Segment"/>
</dbReference>
<dbReference type="EMBL" id="AY380826">
    <property type="protein sequence ID" value="AAU11026.1"/>
    <property type="molecule type" value="Genomic_DNA"/>
</dbReference>
<organism evidence="1 2">
    <name type="scientific">lymphocystis disease virus-China</name>
    <dbReference type="NCBI Taxonomy" id="256729"/>
    <lineage>
        <taxon>Viruses</taxon>
        <taxon>Varidnaviria</taxon>
        <taxon>Bamfordvirae</taxon>
        <taxon>Nucleocytoviricota</taxon>
        <taxon>Megaviricetes</taxon>
        <taxon>Pimascovirales</taxon>
        <taxon>Pimascovirales incertae sedis</taxon>
        <taxon>Iridoviridae</taxon>
        <taxon>Alphairidovirinae</taxon>
        <taxon>Lymphocystivirus</taxon>
        <taxon>Lymphocystivirus paralichthys1</taxon>
        <taxon>Lymphocystis disease virus 2</taxon>
    </lineage>
</organism>
<dbReference type="KEGG" id="vg:2979000"/>
<reference evidence="1 2" key="1">
    <citation type="journal article" date="2004" name="J. Virol.">
        <title>Complete genome sequence of lymphocystis disease virus isolated from China.</title>
        <authorList>
            <person name="Zhang Q.Y."/>
            <person name="Xiao F."/>
            <person name="Xie J."/>
            <person name="Li Z.Q."/>
            <person name="Gui J.F."/>
        </authorList>
    </citation>
    <scope>NUCLEOTIDE SEQUENCE [LARGE SCALE GENOMIC DNA]</scope>
</reference>
<name>Q677T1_9VIRU</name>
<sequence length="48" mass="5915">MDIDMFYVLHHYVKLMVVQQFDKIGQLYDTQSMVEDEFYDVPYSQIQY</sequence>
<protein>
    <submittedName>
        <fullName evidence="1">Uncharacterized protein</fullName>
    </submittedName>
</protein>